<dbReference type="InterPro" id="IPR022300">
    <property type="entry name" value="PPK2-rel_1"/>
</dbReference>
<evidence type="ECO:0000313" key="3">
    <source>
        <dbReference type="Proteomes" id="UP000287470"/>
    </source>
</evidence>
<feature type="domain" description="Polyphosphate kinase-2-related" evidence="1">
    <location>
        <begin position="107"/>
        <end position="328"/>
    </location>
</feature>
<dbReference type="PANTHER" id="PTHR34383">
    <property type="entry name" value="POLYPHOSPHATE:AMP PHOSPHOTRANSFERASE-RELATED"/>
    <property type="match status" value="1"/>
</dbReference>
<gene>
    <name evidence="2" type="ORF">D2E24_1945</name>
</gene>
<organism evidence="2 3">
    <name type="scientific">Bifidobacterium samirii</name>
    <dbReference type="NCBI Taxonomy" id="2306974"/>
    <lineage>
        <taxon>Bacteria</taxon>
        <taxon>Bacillati</taxon>
        <taxon>Actinomycetota</taxon>
        <taxon>Actinomycetes</taxon>
        <taxon>Bifidobacteriales</taxon>
        <taxon>Bifidobacteriaceae</taxon>
        <taxon>Bifidobacterium</taxon>
    </lineage>
</organism>
<dbReference type="GO" id="GO:0016301">
    <property type="term" value="F:kinase activity"/>
    <property type="evidence" value="ECO:0007669"/>
    <property type="project" value="UniProtKB-KW"/>
</dbReference>
<name>A0A430FDD8_9BIFI</name>
<dbReference type="GO" id="GO:0006797">
    <property type="term" value="P:polyphosphate metabolic process"/>
    <property type="evidence" value="ECO:0007669"/>
    <property type="project" value="InterPro"/>
</dbReference>
<evidence type="ECO:0000259" key="1">
    <source>
        <dbReference type="Pfam" id="PF03976"/>
    </source>
</evidence>
<dbReference type="Pfam" id="PF03976">
    <property type="entry name" value="PPK2"/>
    <property type="match status" value="1"/>
</dbReference>
<protein>
    <submittedName>
        <fullName evidence="2">Polyphosphate kinase</fullName>
    </submittedName>
</protein>
<dbReference type="EMBL" id="QXGK01000031">
    <property type="protein sequence ID" value="RSX50837.1"/>
    <property type="molecule type" value="Genomic_DNA"/>
</dbReference>
<keyword evidence="2" id="KW-0808">Transferase</keyword>
<dbReference type="Gene3D" id="3.40.50.300">
    <property type="entry name" value="P-loop containing nucleotide triphosphate hydrolases"/>
    <property type="match status" value="1"/>
</dbReference>
<dbReference type="AlphaFoldDB" id="A0A430FDD8"/>
<dbReference type="Proteomes" id="UP000287470">
    <property type="component" value="Unassembled WGS sequence"/>
</dbReference>
<accession>A0A430FDD8</accession>
<keyword evidence="2" id="KW-0418">Kinase</keyword>
<keyword evidence="3" id="KW-1185">Reference proteome</keyword>
<proteinExistence type="predicted"/>
<dbReference type="InterPro" id="IPR027417">
    <property type="entry name" value="P-loop_NTPase"/>
</dbReference>
<dbReference type="NCBIfam" id="TIGR03709">
    <property type="entry name" value="PPK2_rel_1"/>
    <property type="match status" value="1"/>
</dbReference>
<sequence>MCGLRRDPARFGAVAAVAASRPYNHGMGKDDKRVDRALKKARERIETIDDGTTMAERLARAAKSSELLSAVWTLPPAQRLMFHPGVQVGRVDGDSTPGFGGGKDEAERFIELSSTEIARYQSLLYANGARGSHRRLLIVLQGMDASGKGGIVRHVFRQGNPMGIHYHGFGRPEGEELEHDFLWRVRRELPRDGWIAVFDRSHYEDVVMPRIGGTLDEGARQARFDVINAFERELAADGCAIVKIFLVVSRDEQRRHFLGRLDDPEKRWKFDPSDLEARERWDDYMAAWQETFERTSTPDAPWYLVPADNRWYSRAVVSELLRTTLRNMNLTWPGLAPGVDPDEVRRRLAAD</sequence>
<dbReference type="SUPFAM" id="SSF52540">
    <property type="entry name" value="P-loop containing nucleoside triphosphate hydrolases"/>
    <property type="match status" value="1"/>
</dbReference>
<dbReference type="PANTHER" id="PTHR34383:SF3">
    <property type="entry name" value="POLYPHOSPHATE:AMP PHOSPHOTRANSFERASE"/>
    <property type="match status" value="1"/>
</dbReference>
<dbReference type="GO" id="GO:0016776">
    <property type="term" value="F:phosphotransferase activity, phosphate group as acceptor"/>
    <property type="evidence" value="ECO:0007669"/>
    <property type="project" value="InterPro"/>
</dbReference>
<dbReference type="InterPro" id="IPR022488">
    <property type="entry name" value="PPK2-related"/>
</dbReference>
<reference evidence="2 3" key="1">
    <citation type="submission" date="2018-09" db="EMBL/GenBank/DDBJ databases">
        <title>Characterization of the phylogenetic diversity of five novel species belonging to the genus Bifidobacterium.</title>
        <authorList>
            <person name="Lugli G.A."/>
            <person name="Duranti S."/>
            <person name="Milani C."/>
        </authorList>
    </citation>
    <scope>NUCLEOTIDE SEQUENCE [LARGE SCALE GENOMIC DNA]</scope>
    <source>
        <strain evidence="2 3">2033B</strain>
    </source>
</reference>
<evidence type="ECO:0000313" key="2">
    <source>
        <dbReference type="EMBL" id="RSX50837.1"/>
    </source>
</evidence>
<comment type="caution">
    <text evidence="2">The sequence shown here is derived from an EMBL/GenBank/DDBJ whole genome shotgun (WGS) entry which is preliminary data.</text>
</comment>